<name>A0A6J5NV33_9CAUD</name>
<organism evidence="2">
    <name type="scientific">uncultured Caudovirales phage</name>
    <dbReference type="NCBI Taxonomy" id="2100421"/>
    <lineage>
        <taxon>Viruses</taxon>
        <taxon>Duplodnaviria</taxon>
        <taxon>Heunggongvirae</taxon>
        <taxon>Uroviricota</taxon>
        <taxon>Caudoviricetes</taxon>
        <taxon>Peduoviridae</taxon>
        <taxon>Maltschvirus</taxon>
        <taxon>Maltschvirus maltsch</taxon>
    </lineage>
</organism>
<protein>
    <recommendedName>
        <fullName evidence="4">Tail fiber domain-containing protein</fullName>
    </recommendedName>
</protein>
<evidence type="ECO:0000313" key="3">
    <source>
        <dbReference type="EMBL" id="CAB4187291.1"/>
    </source>
</evidence>
<gene>
    <name evidence="3" type="ORF">UFOVP1161_30</name>
    <name evidence="1" type="ORF">UFOVP501_30</name>
    <name evidence="2" type="ORF">UFOVP762_21</name>
</gene>
<evidence type="ECO:0000313" key="2">
    <source>
        <dbReference type="EMBL" id="CAB4160905.1"/>
    </source>
</evidence>
<sequence>MSKYYFSRAQTRAWSSEYPVGDPTGGAAYGEKNDPLTAVAGATAAGSLLSSSNASDAAQAAAEAQRQASMAATAESRRQYDLNQMNQAPYVQAGQTAVNRLGAGVMPGGEFGGATPFNFQYDPNSDPGTAFRMSEGMKALDRSAAARGGLLSGATLKGAQRYGQDLGSQEYQNAFNRYVTGFNANDAQRTGVYNRLAGVAGTGQNAANQIGTSGANYANTVGNIGMNSAANIGNAGMAAAGMTNSAYSGAANALGRLYGPQRGQDQYGGGYDPYRNAALANQQYGSGNVYGFGGGGVAPTGISNYEDN</sequence>
<evidence type="ECO:0008006" key="4">
    <source>
        <dbReference type="Google" id="ProtNLM"/>
    </source>
</evidence>
<dbReference type="EMBL" id="LR796469">
    <property type="protein sequence ID" value="CAB4146486.1"/>
    <property type="molecule type" value="Genomic_DNA"/>
</dbReference>
<reference evidence="2" key="1">
    <citation type="submission" date="2020-04" db="EMBL/GenBank/DDBJ databases">
        <authorList>
            <person name="Chiriac C."/>
            <person name="Salcher M."/>
            <person name="Ghai R."/>
            <person name="Kavagutti S V."/>
        </authorList>
    </citation>
    <scope>NUCLEOTIDE SEQUENCE</scope>
</reference>
<accession>A0A6J5NV33</accession>
<proteinExistence type="predicted"/>
<dbReference type="EMBL" id="LR797106">
    <property type="protein sequence ID" value="CAB4187291.1"/>
    <property type="molecule type" value="Genomic_DNA"/>
</dbReference>
<evidence type="ECO:0000313" key="1">
    <source>
        <dbReference type="EMBL" id="CAB4146486.1"/>
    </source>
</evidence>
<dbReference type="EMBL" id="LR796717">
    <property type="protein sequence ID" value="CAB4160905.1"/>
    <property type="molecule type" value="Genomic_DNA"/>
</dbReference>